<dbReference type="Pfam" id="PF04825">
    <property type="entry name" value="Rad21_Rec8_N"/>
    <property type="match status" value="1"/>
</dbReference>
<name>A0AAJ7NEU9_9HYME</name>
<dbReference type="RefSeq" id="XP_017891735.1">
    <property type="nucleotide sequence ID" value="XM_018036246.2"/>
</dbReference>
<dbReference type="GO" id="GO:0005634">
    <property type="term" value="C:nucleus"/>
    <property type="evidence" value="ECO:0007669"/>
    <property type="project" value="UniProtKB-SubCell"/>
</dbReference>
<evidence type="ECO:0000256" key="2">
    <source>
        <dbReference type="ARBA" id="ARBA00023242"/>
    </source>
</evidence>
<dbReference type="InterPro" id="IPR006910">
    <property type="entry name" value="Rad21_Rec8_N"/>
</dbReference>
<sequence>MFYSTELLSLRGRGKLARVWLAAILGEEMFKKTCKAIMIKQIDVAAVCAEVSSVIEQRGRGNYVRLSLYLSSQLMFGATRILYYQTKYFQDSVINEIRNLHNRKRLRNADQEHPVSDFLFEVPEPPALALPFSRDKHLITEEPYPITSEHLYGNKRIQLE</sequence>
<dbReference type="Proteomes" id="UP000694925">
    <property type="component" value="Unplaced"/>
</dbReference>
<dbReference type="PANTHER" id="PTHR12585:SF27">
    <property type="entry name" value="MEIOTIC RECOMBINATION PROTEIN REC8 HOMOLOG"/>
    <property type="match status" value="1"/>
</dbReference>
<evidence type="ECO:0000259" key="3">
    <source>
        <dbReference type="Pfam" id="PF04825"/>
    </source>
</evidence>
<dbReference type="GO" id="GO:0030893">
    <property type="term" value="C:meiotic cohesin complex"/>
    <property type="evidence" value="ECO:0007669"/>
    <property type="project" value="TreeGrafter"/>
</dbReference>
<keyword evidence="4" id="KW-1185">Reference proteome</keyword>
<dbReference type="AlphaFoldDB" id="A0AAJ7NEU9"/>
<dbReference type="PANTHER" id="PTHR12585">
    <property type="entry name" value="SCC1 / RAD21 FAMILY MEMBER"/>
    <property type="match status" value="1"/>
</dbReference>
<feature type="domain" description="Rad21/Rec8-like protein N-terminal" evidence="3">
    <location>
        <begin position="1"/>
        <end position="102"/>
    </location>
</feature>
<keyword evidence="2" id="KW-0539">Nucleus</keyword>
<accession>A0AAJ7NEU9</accession>
<dbReference type="GO" id="GO:0051177">
    <property type="term" value="P:meiotic sister chromatid cohesion"/>
    <property type="evidence" value="ECO:0007669"/>
    <property type="project" value="TreeGrafter"/>
</dbReference>
<comment type="subcellular location">
    <subcellularLocation>
        <location evidence="1">Nucleus</location>
    </subcellularLocation>
</comment>
<dbReference type="InterPro" id="IPR039781">
    <property type="entry name" value="Rad21/Rec8-like"/>
</dbReference>
<evidence type="ECO:0000256" key="1">
    <source>
        <dbReference type="ARBA" id="ARBA00004123"/>
    </source>
</evidence>
<evidence type="ECO:0000313" key="5">
    <source>
        <dbReference type="RefSeq" id="XP_017891735.1"/>
    </source>
</evidence>
<evidence type="ECO:0000313" key="4">
    <source>
        <dbReference type="Proteomes" id="UP000694925"/>
    </source>
</evidence>
<organism evidence="4 5">
    <name type="scientific">Ceratina calcarata</name>
    <dbReference type="NCBI Taxonomy" id="156304"/>
    <lineage>
        <taxon>Eukaryota</taxon>
        <taxon>Metazoa</taxon>
        <taxon>Ecdysozoa</taxon>
        <taxon>Arthropoda</taxon>
        <taxon>Hexapoda</taxon>
        <taxon>Insecta</taxon>
        <taxon>Pterygota</taxon>
        <taxon>Neoptera</taxon>
        <taxon>Endopterygota</taxon>
        <taxon>Hymenoptera</taxon>
        <taxon>Apocrita</taxon>
        <taxon>Aculeata</taxon>
        <taxon>Apoidea</taxon>
        <taxon>Anthophila</taxon>
        <taxon>Apidae</taxon>
        <taxon>Ceratina</taxon>
        <taxon>Zadontomerus</taxon>
    </lineage>
</organism>
<dbReference type="GO" id="GO:0006302">
    <property type="term" value="P:double-strand break repair"/>
    <property type="evidence" value="ECO:0007669"/>
    <property type="project" value="TreeGrafter"/>
</dbReference>
<proteinExistence type="predicted"/>
<dbReference type="GeneID" id="108631971"/>
<reference evidence="5" key="1">
    <citation type="submission" date="2025-08" db="UniProtKB">
        <authorList>
            <consortium name="RefSeq"/>
        </authorList>
    </citation>
    <scope>IDENTIFICATION</scope>
    <source>
        <tissue evidence="5">Whole body</tissue>
    </source>
</reference>
<dbReference type="KEGG" id="ccal:108631971"/>
<protein>
    <submittedName>
        <fullName evidence="5">Uncharacterized protein LOC108631971</fullName>
    </submittedName>
</protein>
<dbReference type="GO" id="GO:0003682">
    <property type="term" value="F:chromatin binding"/>
    <property type="evidence" value="ECO:0007669"/>
    <property type="project" value="TreeGrafter"/>
</dbReference>
<gene>
    <name evidence="5" type="primary">LOC108631971</name>
</gene>